<evidence type="ECO:0000256" key="4">
    <source>
        <dbReference type="ARBA" id="ARBA00022679"/>
    </source>
</evidence>
<name>A0A1Z4C2Y4_9GAMM</name>
<evidence type="ECO:0000256" key="9">
    <source>
        <dbReference type="ARBA" id="ARBA00022989"/>
    </source>
</evidence>
<accession>A0A1Z4C2Y4</accession>
<dbReference type="GO" id="GO:0015012">
    <property type="term" value="P:heparan sulfate proteoglycan biosynthetic process"/>
    <property type="evidence" value="ECO:0007669"/>
    <property type="project" value="TreeGrafter"/>
</dbReference>
<dbReference type="PANTHER" id="PTHR46025">
    <property type="entry name" value="XYLOSYLTRANSFERASE OXT"/>
    <property type="match status" value="1"/>
</dbReference>
<dbReference type="GO" id="GO:0030158">
    <property type="term" value="F:protein xylosyltransferase activity"/>
    <property type="evidence" value="ECO:0007669"/>
    <property type="project" value="InterPro"/>
</dbReference>
<evidence type="ECO:0000313" key="15">
    <source>
        <dbReference type="EMBL" id="ASF47881.1"/>
    </source>
</evidence>
<keyword evidence="16" id="KW-1185">Reference proteome</keyword>
<dbReference type="InterPro" id="IPR043538">
    <property type="entry name" value="XYLT"/>
</dbReference>
<protein>
    <recommendedName>
        <fullName evidence="14">Peptide O-xylosyltransferase</fullName>
    </recommendedName>
</protein>
<evidence type="ECO:0000256" key="3">
    <source>
        <dbReference type="ARBA" id="ARBA00022676"/>
    </source>
</evidence>
<keyword evidence="11" id="KW-0472">Membrane</keyword>
<keyword evidence="8" id="KW-0735">Signal-anchor</keyword>
<comment type="subcellular location">
    <subcellularLocation>
        <location evidence="2">Endoplasmic reticulum membrane</location>
        <topology evidence="2">Single-pass type II membrane protein</topology>
    </subcellularLocation>
    <subcellularLocation>
        <location evidence="1">Golgi apparatus membrane</location>
        <topology evidence="1">Single-pass type II membrane protein</topology>
    </subcellularLocation>
</comment>
<keyword evidence="12" id="KW-1015">Disulfide bond</keyword>
<dbReference type="EMBL" id="CP022129">
    <property type="protein sequence ID" value="ASF47881.1"/>
    <property type="molecule type" value="Genomic_DNA"/>
</dbReference>
<evidence type="ECO:0000256" key="5">
    <source>
        <dbReference type="ARBA" id="ARBA00022692"/>
    </source>
</evidence>
<keyword evidence="13" id="KW-0325">Glycoprotein</keyword>
<dbReference type="GO" id="GO:0050650">
    <property type="term" value="P:chondroitin sulfate proteoglycan biosynthetic process"/>
    <property type="evidence" value="ECO:0007669"/>
    <property type="project" value="TreeGrafter"/>
</dbReference>
<evidence type="ECO:0000256" key="10">
    <source>
        <dbReference type="ARBA" id="ARBA00023034"/>
    </source>
</evidence>
<keyword evidence="6" id="KW-0479">Metal-binding</keyword>
<organism evidence="15 16">
    <name type="scientific">Methylovulum psychrotolerans</name>
    <dbReference type="NCBI Taxonomy" id="1704499"/>
    <lineage>
        <taxon>Bacteria</taxon>
        <taxon>Pseudomonadati</taxon>
        <taxon>Pseudomonadota</taxon>
        <taxon>Gammaproteobacteria</taxon>
        <taxon>Methylococcales</taxon>
        <taxon>Methylococcaceae</taxon>
        <taxon>Methylovulum</taxon>
    </lineage>
</organism>
<dbReference type="KEGG" id="mpsy:CEK71_18420"/>
<dbReference type="InterPro" id="IPR003406">
    <property type="entry name" value="Glyco_trans_14"/>
</dbReference>
<keyword evidence="3" id="KW-0328">Glycosyltransferase</keyword>
<evidence type="ECO:0000256" key="14">
    <source>
        <dbReference type="ARBA" id="ARBA00042865"/>
    </source>
</evidence>
<reference evidence="15 16" key="1">
    <citation type="submission" date="2017-06" db="EMBL/GenBank/DDBJ databases">
        <title>Genome Sequencing of the methanotroph Methylovulum psychrotolerants str. HV10-M2 isolated from a high-altitude environment.</title>
        <authorList>
            <person name="Mateos-Rivera A."/>
        </authorList>
    </citation>
    <scope>NUCLEOTIDE SEQUENCE [LARGE SCALE GENOMIC DNA]</scope>
    <source>
        <strain evidence="15 16">HV10_M2</strain>
    </source>
</reference>
<dbReference type="AlphaFoldDB" id="A0A1Z4C2Y4"/>
<evidence type="ECO:0000313" key="16">
    <source>
        <dbReference type="Proteomes" id="UP000197019"/>
    </source>
</evidence>
<keyword evidence="7" id="KW-0256">Endoplasmic reticulum</keyword>
<dbReference type="Pfam" id="PF02485">
    <property type="entry name" value="Branch"/>
    <property type="match status" value="1"/>
</dbReference>
<evidence type="ECO:0000256" key="8">
    <source>
        <dbReference type="ARBA" id="ARBA00022968"/>
    </source>
</evidence>
<evidence type="ECO:0000256" key="13">
    <source>
        <dbReference type="ARBA" id="ARBA00023180"/>
    </source>
</evidence>
<dbReference type="GO" id="GO:0016020">
    <property type="term" value="C:membrane"/>
    <property type="evidence" value="ECO:0007669"/>
    <property type="project" value="InterPro"/>
</dbReference>
<evidence type="ECO:0000256" key="6">
    <source>
        <dbReference type="ARBA" id="ARBA00022723"/>
    </source>
</evidence>
<proteinExistence type="predicted"/>
<evidence type="ECO:0000256" key="2">
    <source>
        <dbReference type="ARBA" id="ARBA00004648"/>
    </source>
</evidence>
<sequence length="512" mass="58495">MKLAFIILAHDDSDNLFRLIRRLLVDGDLVVVHWDKKNPFDLAAAAYSQLDGPQRSRLRFARRHAVEWGGWSMVEATLAGLAELATSIEAFDYVILLSGADYPIKPLPVLKAFLRQGGGREYIECVNPEHETWVVDGLVQARYQHYHWLNWRKRPKLFSFMVTVQKKLGIRRRLPEDLSPRFGSQWWALTGTTAQQVLERSRRRALRAFFKTTWVPDELFFPTLVAALVPAGRIVSSSLTFYHFSQQGRPLLLYNDHFDFLCRQERFFARKLSAHATLLRDRLDQVLAAPEPAAPPVRLSKQLPAYEAFTAVQWRGLPGRRVIGRQHDAWYGDLEWNKRPYFVLVCDQQTRLETAHQTLNALPGVSCYGELFHGSHIDYGVSGWAHPFYPADKPAVRDMKRPNFLADVLQAQPAQFIGFVLRLPCGHEMEKVILFDPQAAPIFILPADGYQTPDGLAWDTAFANMVLHDNLQEARRAGKRCLLLTAHQHHLSDEGISQLSSYVSRLKTGFTC</sequence>
<dbReference type="PANTHER" id="PTHR46025:SF3">
    <property type="entry name" value="XYLOSYLTRANSFERASE OXT"/>
    <property type="match status" value="1"/>
</dbReference>
<keyword evidence="10" id="KW-0333">Golgi apparatus</keyword>
<keyword evidence="5" id="KW-0812">Transmembrane</keyword>
<dbReference type="Proteomes" id="UP000197019">
    <property type="component" value="Chromosome"/>
</dbReference>
<evidence type="ECO:0000256" key="12">
    <source>
        <dbReference type="ARBA" id="ARBA00023157"/>
    </source>
</evidence>
<keyword evidence="9" id="KW-1133">Transmembrane helix</keyword>
<evidence type="ECO:0000256" key="1">
    <source>
        <dbReference type="ARBA" id="ARBA00004323"/>
    </source>
</evidence>
<evidence type="ECO:0000256" key="11">
    <source>
        <dbReference type="ARBA" id="ARBA00023136"/>
    </source>
</evidence>
<keyword evidence="4" id="KW-0808">Transferase</keyword>
<gene>
    <name evidence="15" type="ORF">CEK71_18420</name>
</gene>
<evidence type="ECO:0000256" key="7">
    <source>
        <dbReference type="ARBA" id="ARBA00022824"/>
    </source>
</evidence>
<dbReference type="GO" id="GO:0046872">
    <property type="term" value="F:metal ion binding"/>
    <property type="evidence" value="ECO:0007669"/>
    <property type="project" value="UniProtKB-KW"/>
</dbReference>